<dbReference type="CDD" id="cd00158">
    <property type="entry name" value="RHOD"/>
    <property type="match status" value="1"/>
</dbReference>
<dbReference type="PANTHER" id="PTHR43031">
    <property type="entry name" value="FAD-DEPENDENT OXIDOREDUCTASE"/>
    <property type="match status" value="1"/>
</dbReference>
<dbReference type="AlphaFoldDB" id="X1CC50"/>
<name>X1CC50_9ZZZZ</name>
<dbReference type="Pfam" id="PF00581">
    <property type="entry name" value="Rhodanese"/>
    <property type="match status" value="1"/>
</dbReference>
<evidence type="ECO:0000313" key="2">
    <source>
        <dbReference type="EMBL" id="GAH05127.1"/>
    </source>
</evidence>
<reference evidence="2" key="1">
    <citation type="journal article" date="2014" name="Front. Microbiol.">
        <title>High frequency of phylogenetically diverse reductive dehalogenase-homologous genes in deep subseafloor sedimentary metagenomes.</title>
        <authorList>
            <person name="Kawai M."/>
            <person name="Futagami T."/>
            <person name="Toyoda A."/>
            <person name="Takaki Y."/>
            <person name="Nishi S."/>
            <person name="Hori S."/>
            <person name="Arai W."/>
            <person name="Tsubouchi T."/>
            <person name="Morono Y."/>
            <person name="Uchiyama I."/>
            <person name="Ito T."/>
            <person name="Fujiyama A."/>
            <person name="Inagaki F."/>
            <person name="Takami H."/>
        </authorList>
    </citation>
    <scope>NUCLEOTIDE SEQUENCE</scope>
    <source>
        <strain evidence="2">Expedition CK06-06</strain>
    </source>
</reference>
<dbReference type="InterPro" id="IPR036873">
    <property type="entry name" value="Rhodanese-like_dom_sf"/>
</dbReference>
<dbReference type="EMBL" id="BART01022001">
    <property type="protein sequence ID" value="GAH05127.1"/>
    <property type="molecule type" value="Genomic_DNA"/>
</dbReference>
<dbReference type="InterPro" id="IPR001763">
    <property type="entry name" value="Rhodanese-like_dom"/>
</dbReference>
<protein>
    <recommendedName>
        <fullName evidence="1">Rhodanese domain-containing protein</fullName>
    </recommendedName>
</protein>
<gene>
    <name evidence="2" type="ORF">S01H4_40414</name>
</gene>
<dbReference type="SMART" id="SM00450">
    <property type="entry name" value="RHOD"/>
    <property type="match status" value="1"/>
</dbReference>
<dbReference type="SUPFAM" id="SSF52821">
    <property type="entry name" value="Rhodanese/Cell cycle control phosphatase"/>
    <property type="match status" value="1"/>
</dbReference>
<feature type="non-terminal residue" evidence="2">
    <location>
        <position position="170"/>
    </location>
</feature>
<evidence type="ECO:0000259" key="1">
    <source>
        <dbReference type="PROSITE" id="PS50206"/>
    </source>
</evidence>
<dbReference type="PROSITE" id="PS50206">
    <property type="entry name" value="RHODANESE_3"/>
    <property type="match status" value="1"/>
</dbReference>
<feature type="domain" description="Rhodanese" evidence="1">
    <location>
        <begin position="70"/>
        <end position="161"/>
    </location>
</feature>
<dbReference type="Gene3D" id="3.40.250.10">
    <property type="entry name" value="Rhodanese-like domain"/>
    <property type="match status" value="1"/>
</dbReference>
<accession>X1CC50</accession>
<organism evidence="2">
    <name type="scientific">marine sediment metagenome</name>
    <dbReference type="NCBI Taxonomy" id="412755"/>
    <lineage>
        <taxon>unclassified sequences</taxon>
        <taxon>metagenomes</taxon>
        <taxon>ecological metagenomes</taxon>
    </lineage>
</organism>
<dbReference type="InterPro" id="IPR050229">
    <property type="entry name" value="GlpE_sulfurtransferase"/>
</dbReference>
<dbReference type="PANTHER" id="PTHR43031:SF1">
    <property type="entry name" value="PYRIDINE NUCLEOTIDE-DISULPHIDE OXIDOREDUCTASE"/>
    <property type="match status" value="1"/>
</dbReference>
<proteinExistence type="predicted"/>
<sequence>MKKLSIFLVAILISTAALLSSFTNKYDSTSLNPPNEFETLLNYFEANGNFINTGASTAIINADEVKKNMKNPKYHVIDIRSDSWFEYGHIKGASNVKSADLPAYFENKINPVDYEKIVLVCYSGQSAAYYASLLRLSGYGNIYSMKWGMSSWRVDFADNSWNKNITNNYA</sequence>
<comment type="caution">
    <text evidence="2">The sequence shown here is derived from an EMBL/GenBank/DDBJ whole genome shotgun (WGS) entry which is preliminary data.</text>
</comment>